<evidence type="ECO:0000313" key="2">
    <source>
        <dbReference type="EMBL" id="ENU18726.1"/>
    </source>
</evidence>
<sequence>MQKSIRQSMAWLHAWTGLLFGWLLFAIFLMGALSYYRHEISLWMQPPLAQIQVKQDTAIHTAYQYLQQNAPDAKTWMINLANEQKPVNQLYWQKADDAYESKSLNPNTGKVLTLTQTQGGDFFYLFHFQLFGMPYLIGRLIVSLAAFIMLIALVSGIITHKKILTDFFTLRALKGQRSYLDFHNVSSVIALPFFLTITFTGLAIFFYLYLPWGMQKLYPENNYQYFAEINSKTIPKIENNNHAKMLSIDNLMQSVHQEWGATKYSTINIKNPNTQQAQITFIEAQDHSITRNPAQITLNAVTGEKLHSTKNDSAIATLNAGVYGLHMATFAQPLLRLALFFSGLLGCAMIASGLLLWSLKRQLQTKTEKFHFGYYLVQRLNVTAIIGLPIAVLSYFYANRIGLMLQSTQNYEVTTFFAVWLFIFAISLCLKKQYLWKKQLAIFIALAFGLPIFNLFFLLQQNHIQNQIQNFAQFWTFFRIDLFMLIFGLLAIFLYKNIQPIQLKTQTKIRNKLERNAQLNHRESRS</sequence>
<feature type="transmembrane region" description="Helical" evidence="1">
    <location>
        <begin position="471"/>
        <end position="495"/>
    </location>
</feature>
<dbReference type="AlphaFoldDB" id="N8NWG3"/>
<keyword evidence="1" id="KW-0812">Transmembrane</keyword>
<keyword evidence="1" id="KW-0472">Membrane</keyword>
<gene>
    <name evidence="2" type="ORF">F994_02853</name>
</gene>
<evidence type="ECO:0008006" key="4">
    <source>
        <dbReference type="Google" id="ProtNLM"/>
    </source>
</evidence>
<dbReference type="PANTHER" id="PTHR34219:SF4">
    <property type="entry name" value="PEPSY DOMAIN-CONTAINING PROTEIN"/>
    <property type="match status" value="1"/>
</dbReference>
<feature type="transmembrane region" description="Helical" evidence="1">
    <location>
        <begin position="380"/>
        <end position="398"/>
    </location>
</feature>
<dbReference type="Pfam" id="PF03929">
    <property type="entry name" value="PepSY_TM"/>
    <property type="match status" value="1"/>
</dbReference>
<dbReference type="OrthoDB" id="9776609at2"/>
<accession>N8NWG3</accession>
<dbReference type="Proteomes" id="UP000013086">
    <property type="component" value="Unassembled WGS sequence"/>
</dbReference>
<feature type="transmembrane region" description="Helical" evidence="1">
    <location>
        <begin position="410"/>
        <end position="428"/>
    </location>
</feature>
<feature type="transmembrane region" description="Helical" evidence="1">
    <location>
        <begin position="440"/>
        <end position="459"/>
    </location>
</feature>
<feature type="transmembrane region" description="Helical" evidence="1">
    <location>
        <begin position="12"/>
        <end position="36"/>
    </location>
</feature>
<proteinExistence type="predicted"/>
<keyword evidence="1" id="KW-1133">Transmembrane helix</keyword>
<dbReference type="RefSeq" id="WP_004649469.1">
    <property type="nucleotide sequence ID" value="NZ_KB849166.1"/>
</dbReference>
<dbReference type="PATRIC" id="fig|1217715.3.peg.2789"/>
<dbReference type="eggNOG" id="COG3182">
    <property type="taxonomic scope" value="Bacteria"/>
</dbReference>
<organism evidence="2 3">
    <name type="scientific">Acinetobacter bohemicus ANC 3994</name>
    <dbReference type="NCBI Taxonomy" id="1217715"/>
    <lineage>
        <taxon>Bacteria</taxon>
        <taxon>Pseudomonadati</taxon>
        <taxon>Pseudomonadota</taxon>
        <taxon>Gammaproteobacteria</taxon>
        <taxon>Moraxellales</taxon>
        <taxon>Moraxellaceae</taxon>
        <taxon>Acinetobacter</taxon>
    </lineage>
</organism>
<feature type="transmembrane region" description="Helical" evidence="1">
    <location>
        <begin position="179"/>
        <end position="210"/>
    </location>
</feature>
<evidence type="ECO:0000313" key="3">
    <source>
        <dbReference type="Proteomes" id="UP000013086"/>
    </source>
</evidence>
<dbReference type="PANTHER" id="PTHR34219">
    <property type="entry name" value="IRON-REGULATED INNER MEMBRANE PROTEIN-RELATED"/>
    <property type="match status" value="1"/>
</dbReference>
<name>N8NWG3_9GAMM</name>
<comment type="caution">
    <text evidence="2">The sequence shown here is derived from an EMBL/GenBank/DDBJ whole genome shotgun (WGS) entry which is preliminary data.</text>
</comment>
<dbReference type="HOGENOM" id="CLU_025664_2_0_6"/>
<dbReference type="InterPro" id="IPR005625">
    <property type="entry name" value="PepSY-ass_TM"/>
</dbReference>
<reference evidence="2 3" key="1">
    <citation type="submission" date="2013-02" db="EMBL/GenBank/DDBJ databases">
        <title>The Genome Sequence of Acinetobacter sp. ANC 3994.</title>
        <authorList>
            <consortium name="The Broad Institute Genome Sequencing Platform"/>
            <consortium name="The Broad Institute Genome Sequencing Center for Infectious Disease"/>
            <person name="Cerqueira G."/>
            <person name="Feldgarden M."/>
            <person name="Courvalin P."/>
            <person name="Perichon B."/>
            <person name="Grillot-Courvalin C."/>
            <person name="Clermont D."/>
            <person name="Rocha E."/>
            <person name="Yoon E.-J."/>
            <person name="Nemec A."/>
            <person name="Walker B."/>
            <person name="Young S.K."/>
            <person name="Zeng Q."/>
            <person name="Gargeya S."/>
            <person name="Fitzgerald M."/>
            <person name="Haas B."/>
            <person name="Abouelleil A."/>
            <person name="Alvarado L."/>
            <person name="Arachchi H.M."/>
            <person name="Berlin A.M."/>
            <person name="Chapman S.B."/>
            <person name="Dewar J."/>
            <person name="Goldberg J."/>
            <person name="Griggs A."/>
            <person name="Gujja S."/>
            <person name="Hansen M."/>
            <person name="Howarth C."/>
            <person name="Imamovic A."/>
            <person name="Larimer J."/>
            <person name="McCowan C."/>
            <person name="Murphy C."/>
            <person name="Neiman D."/>
            <person name="Pearson M."/>
            <person name="Priest M."/>
            <person name="Roberts A."/>
            <person name="Saif S."/>
            <person name="Shea T."/>
            <person name="Sisk P."/>
            <person name="Sykes S."/>
            <person name="Wortman J."/>
            <person name="Nusbaum C."/>
            <person name="Birren B."/>
        </authorList>
    </citation>
    <scope>NUCLEOTIDE SEQUENCE [LARGE SCALE GENOMIC DNA]</scope>
    <source>
        <strain evidence="2 3">ANC 3994</strain>
    </source>
</reference>
<protein>
    <recommendedName>
        <fullName evidence="4">PepSY domain-containing protein</fullName>
    </recommendedName>
</protein>
<feature type="transmembrane region" description="Helical" evidence="1">
    <location>
        <begin position="337"/>
        <end position="359"/>
    </location>
</feature>
<feature type="transmembrane region" description="Helical" evidence="1">
    <location>
        <begin position="136"/>
        <end position="158"/>
    </location>
</feature>
<dbReference type="EMBL" id="APOH01000021">
    <property type="protein sequence ID" value="ENU18726.1"/>
    <property type="molecule type" value="Genomic_DNA"/>
</dbReference>
<evidence type="ECO:0000256" key="1">
    <source>
        <dbReference type="SAM" id="Phobius"/>
    </source>
</evidence>